<protein>
    <submittedName>
        <fullName evidence="1">Class I SAM-dependent methyltransferase</fullName>
    </submittedName>
</protein>
<organism evidence="1">
    <name type="scientific">Desulfobacca acetoxidans</name>
    <dbReference type="NCBI Taxonomy" id="60893"/>
    <lineage>
        <taxon>Bacteria</taxon>
        <taxon>Pseudomonadati</taxon>
        <taxon>Thermodesulfobacteriota</taxon>
        <taxon>Desulfobaccia</taxon>
        <taxon>Desulfobaccales</taxon>
        <taxon>Desulfobaccaceae</taxon>
        <taxon>Desulfobacca</taxon>
    </lineage>
</organism>
<dbReference type="GO" id="GO:0008168">
    <property type="term" value="F:methyltransferase activity"/>
    <property type="evidence" value="ECO:0007669"/>
    <property type="project" value="UniProtKB-KW"/>
</dbReference>
<dbReference type="AlphaFoldDB" id="A0A7V4LC70"/>
<proteinExistence type="predicted"/>
<reference evidence="1" key="1">
    <citation type="journal article" date="2020" name="mSystems">
        <title>Genome- and Community-Level Interaction Insights into Carbon Utilization and Element Cycling Functions of Hydrothermarchaeota in Hydrothermal Sediment.</title>
        <authorList>
            <person name="Zhou Z."/>
            <person name="Liu Y."/>
            <person name="Xu W."/>
            <person name="Pan J."/>
            <person name="Luo Z.H."/>
            <person name="Li M."/>
        </authorList>
    </citation>
    <scope>NUCLEOTIDE SEQUENCE [LARGE SCALE GENOMIC DNA]</scope>
    <source>
        <strain evidence="1">SpSt-548</strain>
    </source>
</reference>
<comment type="caution">
    <text evidence="1">The sequence shown here is derived from an EMBL/GenBank/DDBJ whole genome shotgun (WGS) entry which is preliminary data.</text>
</comment>
<dbReference type="EMBL" id="DSXI01000132">
    <property type="protein sequence ID" value="HGS04576.1"/>
    <property type="molecule type" value="Genomic_DNA"/>
</dbReference>
<name>A0A7V4LC70_9BACT</name>
<keyword evidence="1" id="KW-0808">Transferase</keyword>
<evidence type="ECO:0000313" key="1">
    <source>
        <dbReference type="EMBL" id="HGS04576.1"/>
    </source>
</evidence>
<sequence>MSKPLRERWKEFRGALKRALSPEALRRRWQSREAVFTAIYRRKQWRSRESASGIGSELVWTAAVRRALPEIIRQTGTRTLLDAACGDFHWFKEMDLDLEAYIGGDIVPELIAENQRRYGDARHCFRKLDLTRDPLPRVDMILCRDCLVHLSFADIFAALGNIAASGSTYLLTTTFPRLQQNRDIITGDWRPLNLELPPFNFPEPLLLINEGYTRGGERYADKSLALWAVADLPRRGEGV</sequence>
<dbReference type="Gene3D" id="3.40.50.150">
    <property type="entry name" value="Vaccinia Virus protein VP39"/>
    <property type="match status" value="1"/>
</dbReference>
<accession>A0A7V4LC70</accession>
<dbReference type="SUPFAM" id="SSF53335">
    <property type="entry name" value="S-adenosyl-L-methionine-dependent methyltransferases"/>
    <property type="match status" value="1"/>
</dbReference>
<dbReference type="InterPro" id="IPR029063">
    <property type="entry name" value="SAM-dependent_MTases_sf"/>
</dbReference>
<gene>
    <name evidence="1" type="ORF">ENT08_02370</name>
</gene>
<keyword evidence="1" id="KW-0489">Methyltransferase</keyword>
<dbReference type="GO" id="GO:0032259">
    <property type="term" value="P:methylation"/>
    <property type="evidence" value="ECO:0007669"/>
    <property type="project" value="UniProtKB-KW"/>
</dbReference>